<dbReference type="Pfam" id="PF04048">
    <property type="entry name" value="Sec8_N"/>
    <property type="match status" value="1"/>
</dbReference>
<evidence type="ECO:0000256" key="4">
    <source>
        <dbReference type="RuleBase" id="RU367079"/>
    </source>
</evidence>
<feature type="compositionally biased region" description="Polar residues" evidence="5">
    <location>
        <begin position="68"/>
        <end position="78"/>
    </location>
</feature>
<dbReference type="OrthoDB" id="272977at2759"/>
<feature type="domain" description="Exocyst complex component Sec8 middle helical bundle" evidence="7">
    <location>
        <begin position="412"/>
        <end position="662"/>
    </location>
</feature>
<keyword evidence="9" id="KW-1185">Reference proteome</keyword>
<dbReference type="GeneID" id="9094016"/>
<dbReference type="InterPro" id="IPR039682">
    <property type="entry name" value="Sec8/EXOC4"/>
</dbReference>
<feature type="region of interest" description="Disordered" evidence="5">
    <location>
        <begin position="1"/>
        <end position="96"/>
    </location>
</feature>
<dbReference type="PANTHER" id="PTHR14146">
    <property type="entry name" value="EXOCYST COMPLEX COMPONENT 4"/>
    <property type="match status" value="1"/>
</dbReference>
<evidence type="ECO:0000259" key="7">
    <source>
        <dbReference type="Pfam" id="PF20652"/>
    </source>
</evidence>
<dbReference type="InterPro" id="IPR048630">
    <property type="entry name" value="Sec8_M"/>
</dbReference>
<dbReference type="HOGENOM" id="CLU_004025_0_0_1"/>
<dbReference type="STRING" id="502779.C1H977"/>
<keyword evidence="3 4" id="KW-0653">Protein transport</keyword>
<comment type="function">
    <text evidence="4">Component of the exocyst complex involved in the docking of exocytic vesicles with fusion sites on the plasma membrane.</text>
</comment>
<gene>
    <name evidence="8" type="ORF">PAAG_07318</name>
</gene>
<reference evidence="8 9" key="1">
    <citation type="journal article" date="2011" name="PLoS Genet.">
        <title>Comparative genomic analysis of human fungal pathogens causing paracoccidioidomycosis.</title>
        <authorList>
            <person name="Desjardins C.A."/>
            <person name="Champion M.D."/>
            <person name="Holder J.W."/>
            <person name="Muszewska A."/>
            <person name="Goldberg J."/>
            <person name="Bailao A.M."/>
            <person name="Brigido M.M."/>
            <person name="Ferreira M.E."/>
            <person name="Garcia A.M."/>
            <person name="Grynberg M."/>
            <person name="Gujja S."/>
            <person name="Heiman D.I."/>
            <person name="Henn M.R."/>
            <person name="Kodira C.D."/>
            <person name="Leon-Narvaez H."/>
            <person name="Longo L.V."/>
            <person name="Ma L.J."/>
            <person name="Malavazi I."/>
            <person name="Matsuo A.L."/>
            <person name="Morais F.V."/>
            <person name="Pereira M."/>
            <person name="Rodriguez-Brito S."/>
            <person name="Sakthikumar S."/>
            <person name="Salem-Izacc S.M."/>
            <person name="Sykes S.M."/>
            <person name="Teixeira M.M."/>
            <person name="Vallejo M.C."/>
            <person name="Walter M.E."/>
            <person name="Yandava C."/>
            <person name="Young S."/>
            <person name="Zeng Q."/>
            <person name="Zucker J."/>
            <person name="Felipe M.S."/>
            <person name="Goldman G.H."/>
            <person name="Haas B.J."/>
            <person name="McEwen J.G."/>
            <person name="Nino-Vega G."/>
            <person name="Puccia R."/>
            <person name="San-Blas G."/>
            <person name="Soares C.M."/>
            <person name="Birren B.W."/>
            <person name="Cuomo C.A."/>
        </authorList>
    </citation>
    <scope>NUCLEOTIDE SEQUENCE [LARGE SCALE GENOMIC DNA]</scope>
    <source>
        <strain evidence="9">ATCC MYA-826 / Pb01</strain>
    </source>
</reference>
<evidence type="ECO:0000313" key="9">
    <source>
        <dbReference type="Proteomes" id="UP000002059"/>
    </source>
</evidence>
<dbReference type="GO" id="GO:0006893">
    <property type="term" value="P:Golgi to plasma membrane transport"/>
    <property type="evidence" value="ECO:0007669"/>
    <property type="project" value="TreeGrafter"/>
</dbReference>
<dbReference type="RefSeq" id="XP_015700633.1">
    <property type="nucleotide sequence ID" value="XM_015846198.1"/>
</dbReference>
<dbReference type="GO" id="GO:0000145">
    <property type="term" value="C:exocyst"/>
    <property type="evidence" value="ECO:0007669"/>
    <property type="project" value="UniProtKB-UniRule"/>
</dbReference>
<evidence type="ECO:0000259" key="6">
    <source>
        <dbReference type="Pfam" id="PF04048"/>
    </source>
</evidence>
<feature type="compositionally biased region" description="Low complexity" evidence="5">
    <location>
        <begin position="1082"/>
        <end position="1107"/>
    </location>
</feature>
<dbReference type="GO" id="GO:0006612">
    <property type="term" value="P:protein targeting to membrane"/>
    <property type="evidence" value="ECO:0007669"/>
    <property type="project" value="UniProtKB-UniRule"/>
</dbReference>
<organism evidence="8 9">
    <name type="scientific">Paracoccidioides lutzii (strain ATCC MYA-826 / Pb01)</name>
    <name type="common">Paracoccidioides brasiliensis</name>
    <dbReference type="NCBI Taxonomy" id="502779"/>
    <lineage>
        <taxon>Eukaryota</taxon>
        <taxon>Fungi</taxon>
        <taxon>Dikarya</taxon>
        <taxon>Ascomycota</taxon>
        <taxon>Pezizomycotina</taxon>
        <taxon>Eurotiomycetes</taxon>
        <taxon>Eurotiomycetidae</taxon>
        <taxon>Onygenales</taxon>
        <taxon>Ajellomycetaceae</taxon>
        <taxon>Paracoccidioides</taxon>
    </lineage>
</organism>
<feature type="compositionally biased region" description="Low complexity" evidence="5">
    <location>
        <begin position="55"/>
        <end position="67"/>
    </location>
</feature>
<comment type="similarity">
    <text evidence="4">Belongs to the SEC8 family.</text>
</comment>
<feature type="compositionally biased region" description="Pro residues" evidence="5">
    <location>
        <begin position="1072"/>
        <end position="1081"/>
    </location>
</feature>
<dbReference type="VEuPathDB" id="FungiDB:PAAG_07318"/>
<dbReference type="Pfam" id="PF20652">
    <property type="entry name" value="Sec8_C"/>
    <property type="match status" value="1"/>
</dbReference>
<keyword evidence="1 4" id="KW-0813">Transport</keyword>
<evidence type="ECO:0000313" key="8">
    <source>
        <dbReference type="EMBL" id="EEH36900.2"/>
    </source>
</evidence>
<evidence type="ECO:0000256" key="5">
    <source>
        <dbReference type="SAM" id="MobiDB-lite"/>
    </source>
</evidence>
<keyword evidence="2 4" id="KW-0268">Exocytosis</keyword>
<dbReference type="GO" id="GO:0015031">
    <property type="term" value="P:protein transport"/>
    <property type="evidence" value="ECO:0007669"/>
    <property type="project" value="UniProtKB-KW"/>
</dbReference>
<dbReference type="GO" id="GO:0090522">
    <property type="term" value="P:vesicle tethering involved in exocytosis"/>
    <property type="evidence" value="ECO:0007669"/>
    <property type="project" value="UniProtKB-UniRule"/>
</dbReference>
<feature type="compositionally biased region" description="Polar residues" evidence="5">
    <location>
        <begin position="24"/>
        <end position="38"/>
    </location>
</feature>
<protein>
    <recommendedName>
        <fullName evidence="4">Exocyst complex component Sec8</fullName>
    </recommendedName>
</protein>
<dbReference type="AlphaFoldDB" id="C1H977"/>
<evidence type="ECO:0000256" key="3">
    <source>
        <dbReference type="ARBA" id="ARBA00022927"/>
    </source>
</evidence>
<feature type="compositionally biased region" description="Basic and acidic residues" evidence="5">
    <location>
        <begin position="1108"/>
        <end position="1122"/>
    </location>
</feature>
<dbReference type="InterPro" id="IPR007191">
    <property type="entry name" value="Sec8_exocyst_N"/>
</dbReference>
<evidence type="ECO:0000256" key="1">
    <source>
        <dbReference type="ARBA" id="ARBA00022448"/>
    </source>
</evidence>
<accession>C1H977</accession>
<dbReference type="GO" id="GO:0006904">
    <property type="term" value="P:vesicle docking involved in exocytosis"/>
    <property type="evidence" value="ECO:0007669"/>
    <property type="project" value="InterPro"/>
</dbReference>
<dbReference type="KEGG" id="pbl:PAAG_07318"/>
<dbReference type="eggNOG" id="KOG3691">
    <property type="taxonomic scope" value="Eukaryota"/>
</dbReference>
<sequence length="1223" mass="135836">MNRNGLPSGGSTSGRSERDYGLSRTESNSLSATSSAGYASSRERRAGGYGGFYDGGSAASTSSLHSSEQPFRTPSSRSRPYDVDTGPMWNSGGRDDATYGYGGRNWARKKSDATSTRSGPQPIEGWFDFPRLPAKDYAGDLETSNKVVHGADFAFDIDILRMIEQEWDFMATDDCVPVQVGLQLMDSSTLGKADREPDFIRVHKQIQKSLKSVVNEHHQGFNSSIGTYHTIQSSIQSSQNRIRTLKGALLEAKAGLLTTKPELKGLATASQNYDDILQLFGQIENIQSLPEKLEARISEKRFIAAVEILQDALRLVHRPELDNIGGLGDLRTYFTNQELSLTDILVEELHDHLYLKSPYCQDRWKLANGDEAKDGSKPTVLSAASNWEKPVFNYLANLDATVPVTEDASRSPEADTFHYIRVLIEAFNKMGNLEVAVDRIEQRLPVELFAVVDKTSAEVAARHPEHRRNAPTRDGRIYGIPTELGGDRGYVLSEFMWNLYAKFEAIAEGHRIMHEVVAGIVEREGIRKSGSLTSGFKELWKLYQSEIRSLLHDYLATDGEISYRSPANISDEKYTHTSNKRDRTKKMFKLSEVDQKSSEMKAEQADLEEILRSSVPGLVSKSLQKASATDLSQLRQESSGTGHTLLIEPSVFNMSLLLPPSLSFIQRLKDIVPLNSDIIISTLTSFLDDFLINVFQPQLDEAVSDLCAQMFVALDAFTEDPHWARVSPRPIFKGTIVFMELVKTFSKMLDSIPYDQAFTQLVINQIVTYYDKCCGWYKALVTRMSPRHPGGTHVKAAAAYAESGDIRETAAELWQCSADRRQALITREIDLLIQHTNETPLEPYDIVSDPKTVISLSLLYNSMRWLVSSLSRLRYITTYQTDSSQPQSSSRMPPTRRWTFVSSMKSKRDSPSNAVHLPMTQESVVGFDNTLESLRHLALTALLTLHIDIRCGAIHMVTSSLSSNIPYSAEPTSPVSSASIAEWKHILSTPPSSASPEIIELNNDLISFDANIATYLGPSECRFITSGLAQLIDRAFVSGTRFIGAMNNNGAIRLQLDVLVLQQNLRNIIIHPPPSPSPSLPAPSLSHSPSPATSPSTSISKPTSAAPEDTKTEKQQEEKGAEEIIALPRSAKFLDWFLEGADKAVEHAQAEREEFKNRGSDKALQAGNGEPFTYEELKVLVELCFSAMLKGPEGRRGSREDFLAAKRGSWDALLRLSETMWDS</sequence>
<feature type="region of interest" description="Disordered" evidence="5">
    <location>
        <begin position="1072"/>
        <end position="1122"/>
    </location>
</feature>
<dbReference type="OMA" id="HMEVRCR"/>
<evidence type="ECO:0000256" key="2">
    <source>
        <dbReference type="ARBA" id="ARBA00022483"/>
    </source>
</evidence>
<proteinExistence type="inferred from homology"/>
<dbReference type="PANTHER" id="PTHR14146:SF0">
    <property type="entry name" value="EXOCYST COMPLEX COMPONENT 4"/>
    <property type="match status" value="1"/>
</dbReference>
<name>C1H977_PARBA</name>
<dbReference type="EMBL" id="KN294014">
    <property type="protein sequence ID" value="EEH36900.2"/>
    <property type="molecule type" value="Genomic_DNA"/>
</dbReference>
<feature type="domain" description="Exocyst complex component Sec8 N-terminal" evidence="6">
    <location>
        <begin position="159"/>
        <end position="295"/>
    </location>
</feature>
<dbReference type="Proteomes" id="UP000002059">
    <property type="component" value="Partially assembled WGS sequence"/>
</dbReference>